<dbReference type="InterPro" id="IPR056829">
    <property type="entry name" value="Beta-prop_TEP1_2nd"/>
</dbReference>
<evidence type="ECO:0000256" key="2">
    <source>
        <dbReference type="ARBA" id="ARBA00022737"/>
    </source>
</evidence>
<keyword evidence="2" id="KW-0677">Repeat</keyword>
<feature type="domain" description="TEP-1 second beta-propeller" evidence="4">
    <location>
        <begin position="17"/>
        <end position="141"/>
    </location>
</feature>
<comment type="caution">
    <text evidence="5">The sequence shown here is derived from an EMBL/GenBank/DDBJ whole genome shotgun (WGS) entry which is preliminary data.</text>
</comment>
<evidence type="ECO:0000259" key="4">
    <source>
        <dbReference type="Pfam" id="PF25047"/>
    </source>
</evidence>
<feature type="repeat" description="WD" evidence="3">
    <location>
        <begin position="109"/>
        <end position="148"/>
    </location>
</feature>
<dbReference type="InterPro" id="IPR015943">
    <property type="entry name" value="WD40/YVTN_repeat-like_dom_sf"/>
</dbReference>
<dbReference type="Gene3D" id="2.130.10.10">
    <property type="entry name" value="YVTN repeat-like/Quinoprotein amine dehydrogenase"/>
    <property type="match status" value="1"/>
</dbReference>
<dbReference type="InterPro" id="IPR001680">
    <property type="entry name" value="WD40_rpt"/>
</dbReference>
<dbReference type="PROSITE" id="PS50294">
    <property type="entry name" value="WD_REPEATS_REGION"/>
    <property type="match status" value="3"/>
</dbReference>
<dbReference type="Pfam" id="PF25047">
    <property type="entry name" value="Beta-prop_TEP1_2nd"/>
    <property type="match status" value="1"/>
</dbReference>
<evidence type="ECO:0000313" key="5">
    <source>
        <dbReference type="EMBL" id="KAH3680103.1"/>
    </source>
</evidence>
<dbReference type="OrthoDB" id="1068471at2759"/>
<keyword evidence="1 3" id="KW-0853">WD repeat</keyword>
<dbReference type="InterPro" id="IPR020472">
    <property type="entry name" value="WD40_PAC1"/>
</dbReference>
<dbReference type="SMART" id="SM00320">
    <property type="entry name" value="WD40"/>
    <property type="match status" value="7"/>
</dbReference>
<dbReference type="InterPro" id="IPR036322">
    <property type="entry name" value="WD40_repeat_dom_sf"/>
</dbReference>
<accession>A0A9P8THT3</accession>
<keyword evidence="6" id="KW-1185">Reference proteome</keyword>
<dbReference type="SUPFAM" id="SSF50978">
    <property type="entry name" value="WD40 repeat-like"/>
    <property type="match status" value="1"/>
</dbReference>
<dbReference type="CDD" id="cd00200">
    <property type="entry name" value="WD40"/>
    <property type="match status" value="1"/>
</dbReference>
<feature type="repeat" description="WD" evidence="3">
    <location>
        <begin position="22"/>
        <end position="63"/>
    </location>
</feature>
<reference evidence="5" key="2">
    <citation type="submission" date="2021-01" db="EMBL/GenBank/DDBJ databases">
        <authorList>
            <person name="Schikora-Tamarit M.A."/>
        </authorList>
    </citation>
    <scope>NUCLEOTIDE SEQUENCE</scope>
    <source>
        <strain evidence="5">CBS6341</strain>
    </source>
</reference>
<name>A0A9P8THT3_9ASCO</name>
<gene>
    <name evidence="5" type="ORF">WICMUC_000561</name>
</gene>
<organism evidence="5 6">
    <name type="scientific">Wickerhamomyces mucosus</name>
    <dbReference type="NCBI Taxonomy" id="1378264"/>
    <lineage>
        <taxon>Eukaryota</taxon>
        <taxon>Fungi</taxon>
        <taxon>Dikarya</taxon>
        <taxon>Ascomycota</taxon>
        <taxon>Saccharomycotina</taxon>
        <taxon>Saccharomycetes</taxon>
        <taxon>Phaffomycetales</taxon>
        <taxon>Wickerhamomycetaceae</taxon>
        <taxon>Wickerhamomyces</taxon>
    </lineage>
</organism>
<reference evidence="5" key="1">
    <citation type="journal article" date="2021" name="Open Biol.">
        <title>Shared evolutionary footprints suggest mitochondrial oxidative damage underlies multiple complex I losses in fungi.</title>
        <authorList>
            <person name="Schikora-Tamarit M.A."/>
            <person name="Marcet-Houben M."/>
            <person name="Nosek J."/>
            <person name="Gabaldon T."/>
        </authorList>
    </citation>
    <scope>NUCLEOTIDE SEQUENCE</scope>
    <source>
        <strain evidence="5">CBS6341</strain>
    </source>
</reference>
<dbReference type="PANTHER" id="PTHR44006">
    <property type="entry name" value="U5 SMALL NUCLEAR RIBONUCLEOPROTEIN 40 KDA PROTEIN"/>
    <property type="match status" value="1"/>
</dbReference>
<dbReference type="InterPro" id="IPR052234">
    <property type="entry name" value="U5_snRNP_Component"/>
</dbReference>
<sequence>MSLIKRSNTTDNGDFPSQQYNLESHDGIVFTCKFSPDGDIIASGGMDQTIQLWTLPHSSTDPSNYGELRGHKSAVTTLSWLNNGNIVSGSADTTIGLWDPETGTKIRNFKGHELVINEIDVDNDKIVSASDDGSLKIWDSNTKTFIHNFKTDYPLLSAQFQQNLVFTSGIEPVIHSWDIRSTSEPLFELETHHTDTITSLSYSEGQLISKSNDNTIRSYSLTLPNLRINSQVYTGVVSSDSLLQRCLLRDNLIYSGSSDKTITTFEVTSGKLLEKINGHTGAVLGVDEHQGKLVSFGVDGVILRYL</sequence>
<protein>
    <recommendedName>
        <fullName evidence="4">TEP-1 second beta-propeller domain-containing protein</fullName>
    </recommendedName>
</protein>
<dbReference type="PANTHER" id="PTHR44006:SF1">
    <property type="entry name" value="U5 SMALL NUCLEAR RIBONUCLEOPROTEIN 40 KDA PROTEIN"/>
    <property type="match status" value="1"/>
</dbReference>
<evidence type="ECO:0000256" key="1">
    <source>
        <dbReference type="ARBA" id="ARBA00022574"/>
    </source>
</evidence>
<dbReference type="PRINTS" id="PR00320">
    <property type="entry name" value="GPROTEINBRPT"/>
</dbReference>
<evidence type="ECO:0000313" key="6">
    <source>
        <dbReference type="Proteomes" id="UP000769528"/>
    </source>
</evidence>
<dbReference type="GO" id="GO:0003723">
    <property type="term" value="F:RNA binding"/>
    <property type="evidence" value="ECO:0007669"/>
    <property type="project" value="TreeGrafter"/>
</dbReference>
<evidence type="ECO:0000256" key="3">
    <source>
        <dbReference type="PROSITE-ProRule" id="PRU00221"/>
    </source>
</evidence>
<dbReference type="PROSITE" id="PS50082">
    <property type="entry name" value="WD_REPEATS_2"/>
    <property type="match status" value="3"/>
</dbReference>
<dbReference type="EMBL" id="JAEUBF010000160">
    <property type="protein sequence ID" value="KAH3680103.1"/>
    <property type="molecule type" value="Genomic_DNA"/>
</dbReference>
<feature type="repeat" description="WD" evidence="3">
    <location>
        <begin position="68"/>
        <end position="108"/>
    </location>
</feature>
<dbReference type="GO" id="GO:0071013">
    <property type="term" value="C:catalytic step 2 spliceosome"/>
    <property type="evidence" value="ECO:0007669"/>
    <property type="project" value="TreeGrafter"/>
</dbReference>
<dbReference type="AlphaFoldDB" id="A0A9P8THT3"/>
<proteinExistence type="predicted"/>
<dbReference type="Proteomes" id="UP000769528">
    <property type="component" value="Unassembled WGS sequence"/>
</dbReference>